<keyword evidence="6" id="KW-1003">Cell membrane</keyword>
<proteinExistence type="inferred from homology"/>
<evidence type="ECO:0000313" key="8">
    <source>
        <dbReference type="Proteomes" id="UP000321523"/>
    </source>
</evidence>
<keyword evidence="8" id="KW-1185">Reference proteome</keyword>
<feature type="transmembrane region" description="Helical" evidence="6">
    <location>
        <begin position="226"/>
        <end position="246"/>
    </location>
</feature>
<evidence type="ECO:0000256" key="4">
    <source>
        <dbReference type="ARBA" id="ARBA00022989"/>
    </source>
</evidence>
<evidence type="ECO:0000256" key="2">
    <source>
        <dbReference type="ARBA" id="ARBA00007165"/>
    </source>
</evidence>
<evidence type="ECO:0000313" key="7">
    <source>
        <dbReference type="EMBL" id="GEO38562.1"/>
    </source>
</evidence>
<protein>
    <recommendedName>
        <fullName evidence="6">SURF1-like protein</fullName>
    </recommendedName>
</protein>
<evidence type="ECO:0000256" key="1">
    <source>
        <dbReference type="ARBA" id="ARBA00004370"/>
    </source>
</evidence>
<name>A0A512DQ03_9PROT</name>
<dbReference type="PROSITE" id="PS50895">
    <property type="entry name" value="SURF1"/>
    <property type="match status" value="1"/>
</dbReference>
<comment type="similarity">
    <text evidence="2 6">Belongs to the SURF1 family.</text>
</comment>
<feature type="transmembrane region" description="Helical" evidence="6">
    <location>
        <begin position="17"/>
        <end position="37"/>
    </location>
</feature>
<evidence type="ECO:0000256" key="6">
    <source>
        <dbReference type="RuleBase" id="RU363076"/>
    </source>
</evidence>
<organism evidence="7 8">
    <name type="scientific">Skermanella aerolata</name>
    <dbReference type="NCBI Taxonomy" id="393310"/>
    <lineage>
        <taxon>Bacteria</taxon>
        <taxon>Pseudomonadati</taxon>
        <taxon>Pseudomonadota</taxon>
        <taxon>Alphaproteobacteria</taxon>
        <taxon>Rhodospirillales</taxon>
        <taxon>Azospirillaceae</taxon>
        <taxon>Skermanella</taxon>
    </lineage>
</organism>
<evidence type="ECO:0000256" key="3">
    <source>
        <dbReference type="ARBA" id="ARBA00022692"/>
    </source>
</evidence>
<dbReference type="Proteomes" id="UP000321523">
    <property type="component" value="Unassembled WGS sequence"/>
</dbReference>
<dbReference type="EMBL" id="BJYZ01000011">
    <property type="protein sequence ID" value="GEO38562.1"/>
    <property type="molecule type" value="Genomic_DNA"/>
</dbReference>
<dbReference type="PANTHER" id="PTHR23427">
    <property type="entry name" value="SURFEIT LOCUS PROTEIN"/>
    <property type="match status" value="1"/>
</dbReference>
<dbReference type="OrthoDB" id="6079986at2"/>
<dbReference type="PANTHER" id="PTHR23427:SF2">
    <property type="entry name" value="SURFEIT LOCUS PROTEIN 1"/>
    <property type="match status" value="1"/>
</dbReference>
<dbReference type="RefSeq" id="WP_044433218.1">
    <property type="nucleotide sequence ID" value="NZ_BJYZ01000011.1"/>
</dbReference>
<keyword evidence="4 6" id="KW-1133">Transmembrane helix</keyword>
<dbReference type="InterPro" id="IPR045214">
    <property type="entry name" value="Surf1/Surf4"/>
</dbReference>
<comment type="caution">
    <text evidence="7">The sequence shown here is derived from an EMBL/GenBank/DDBJ whole genome shotgun (WGS) entry which is preliminary data.</text>
</comment>
<dbReference type="CDD" id="cd06662">
    <property type="entry name" value="SURF1"/>
    <property type="match status" value="1"/>
</dbReference>
<keyword evidence="5 6" id="KW-0472">Membrane</keyword>
<dbReference type="Pfam" id="PF02104">
    <property type="entry name" value="SURF1"/>
    <property type="match status" value="1"/>
</dbReference>
<dbReference type="GO" id="GO:0005886">
    <property type="term" value="C:plasma membrane"/>
    <property type="evidence" value="ECO:0007669"/>
    <property type="project" value="UniProtKB-SubCell"/>
</dbReference>
<reference evidence="7 8" key="1">
    <citation type="submission" date="2019-07" db="EMBL/GenBank/DDBJ databases">
        <title>Whole genome shotgun sequence of Skermanella aerolata NBRC 106429.</title>
        <authorList>
            <person name="Hosoyama A."/>
            <person name="Uohara A."/>
            <person name="Ohji S."/>
            <person name="Ichikawa N."/>
        </authorList>
    </citation>
    <scope>NUCLEOTIDE SEQUENCE [LARGE SCALE GENOMIC DNA]</scope>
    <source>
        <strain evidence="7 8">NBRC 106429</strain>
    </source>
</reference>
<dbReference type="InterPro" id="IPR002994">
    <property type="entry name" value="Surf1/Shy1"/>
</dbReference>
<evidence type="ECO:0000256" key="5">
    <source>
        <dbReference type="ARBA" id="ARBA00023136"/>
    </source>
</evidence>
<keyword evidence="3 6" id="KW-0812">Transmembrane</keyword>
<accession>A0A512DQ03</accession>
<gene>
    <name evidence="7" type="primary">surf</name>
    <name evidence="7" type="ORF">SAE02_27100</name>
</gene>
<dbReference type="AlphaFoldDB" id="A0A512DQ03"/>
<comment type="subcellular location">
    <subcellularLocation>
        <location evidence="6">Cell membrane</location>
        <topology evidence="6">Multi-pass membrane protein</topology>
    </subcellularLocation>
    <subcellularLocation>
        <location evidence="1">Membrane</location>
    </subcellularLocation>
</comment>
<sequence length="257" mass="28264">MPALVEKEQDGRRFRPGLAATLFTLAAVAIMLGLGTWQVERLAWKSALIERIESGLRAAPAPLPTEIENPADWDFRRVAVTGRFLHDFELNLAARSMNGQIGYQIVTPLKRDDGSLVLVNRGWVPLDRRAPESRTEGLPEGTVTVEGVARVPAPQGWMQPDNDPAANMWFWYDVPRMAAQVGQAGADPGAGVGEPLPVIVEAGDAPNPGGFPIGGRTNVNISNNHLQYAFTWYSLAVTLIVIYFVFHWRRGSEDREP</sequence>